<accession>L0RYB7</accession>
<protein>
    <recommendedName>
        <fullName evidence="2">Bypass of forespore C C-terminal domain-containing protein</fullName>
    </recommendedName>
</protein>
<dbReference type="InterPro" id="IPR015050">
    <property type="entry name" value="BofC_C"/>
</dbReference>
<evidence type="ECO:0000259" key="2">
    <source>
        <dbReference type="Pfam" id="PF08955"/>
    </source>
</evidence>
<dbReference type="Proteomes" id="UP000010802">
    <property type="component" value="Chromosome"/>
</dbReference>
<keyword evidence="1" id="KW-0812">Transmembrane</keyword>
<evidence type="ECO:0000313" key="4">
    <source>
        <dbReference type="Proteomes" id="UP000010802"/>
    </source>
</evidence>
<dbReference type="Pfam" id="PF08955">
    <property type="entry name" value="BofC_C"/>
    <property type="match status" value="1"/>
</dbReference>
<organism evidence="3 4">
    <name type="scientific">Tepidanaerobacter acetatoxydans (strain DSM 21804 / JCM 16047 / Re1)</name>
    <dbReference type="NCBI Taxonomy" id="1209989"/>
    <lineage>
        <taxon>Bacteria</taxon>
        <taxon>Bacillati</taxon>
        <taxon>Bacillota</taxon>
        <taxon>Clostridia</taxon>
        <taxon>Thermosediminibacterales</taxon>
        <taxon>Tepidanaerobacteraceae</taxon>
        <taxon>Tepidanaerobacter</taxon>
    </lineage>
</organism>
<evidence type="ECO:0000256" key="1">
    <source>
        <dbReference type="SAM" id="Phobius"/>
    </source>
</evidence>
<accession>F4LT48</accession>
<dbReference type="KEGG" id="tep:TepRe1_1171"/>
<dbReference type="EMBL" id="HF563609">
    <property type="protein sequence ID" value="CCP26005.1"/>
    <property type="molecule type" value="Genomic_DNA"/>
</dbReference>
<sequence length="185" mass="21633">MPRSIFRYIIIIFFIIVIGFSYGYFKTFFSFKPPEEGHSLDYLEQNVSDISEMKLNAGAKLIYITYYVICGDEVVEEKYIDDKYINCTKTELQQNEKGWEIFSFTPDEVKLKREINDICDDHYYIGVQNGYVSLFQGIPGIKSTLIEQTDIIADTLREDDRAILERGLIIKNEEEFLKIREGLTN</sequence>
<dbReference type="STRING" id="1209989.TepRe1_1171"/>
<dbReference type="HOGENOM" id="CLU_1467555_0_0_9"/>
<proteinExistence type="predicted"/>
<dbReference type="eggNOG" id="ENOG50310GA">
    <property type="taxonomic scope" value="Bacteria"/>
</dbReference>
<keyword evidence="1" id="KW-0472">Membrane</keyword>
<dbReference type="KEGG" id="tae:TepiRe1_1281"/>
<dbReference type="OrthoDB" id="2082016at2"/>
<feature type="transmembrane region" description="Helical" evidence="1">
    <location>
        <begin position="6"/>
        <end position="25"/>
    </location>
</feature>
<keyword evidence="1" id="KW-1133">Transmembrane helix</keyword>
<dbReference type="AlphaFoldDB" id="F4LT48"/>
<feature type="domain" description="Bypass of forespore C C-terminal" evidence="2">
    <location>
        <begin position="121"/>
        <end position="181"/>
    </location>
</feature>
<name>F4LT48_TEPAE</name>
<dbReference type="PATRIC" id="fig|1209989.3.peg.1418"/>
<gene>
    <name evidence="3" type="ordered locus">TEPIRE1_1281</name>
</gene>
<dbReference type="RefSeq" id="WP_013778240.1">
    <property type="nucleotide sequence ID" value="NC_015519.1"/>
</dbReference>
<reference evidence="4" key="1">
    <citation type="journal article" date="2013" name="Genome Announc.">
        <title>First genome sequence of a syntrophic acetate-oxidizing bacterium, Tepidanaerobacter acetatoxydans strain Re1.</title>
        <authorList>
            <person name="Manzoor S."/>
            <person name="Bongcam-Rudloff E."/>
            <person name="Schnurer A."/>
            <person name="Muller B."/>
        </authorList>
    </citation>
    <scope>NUCLEOTIDE SEQUENCE [LARGE SCALE GENOMIC DNA]</scope>
    <source>
        <strain evidence="4">Re1</strain>
    </source>
</reference>
<keyword evidence="4" id="KW-1185">Reference proteome</keyword>
<evidence type="ECO:0000313" key="3">
    <source>
        <dbReference type="EMBL" id="CCP26005.1"/>
    </source>
</evidence>